<evidence type="ECO:0000259" key="2">
    <source>
        <dbReference type="Pfam" id="PF13185"/>
    </source>
</evidence>
<evidence type="ECO:0000313" key="3">
    <source>
        <dbReference type="EMBL" id="PRH78154.1"/>
    </source>
</evidence>
<dbReference type="AlphaFoldDB" id="A0A2S9PUR2"/>
<feature type="region of interest" description="Disordered" evidence="1">
    <location>
        <begin position="180"/>
        <end position="208"/>
    </location>
</feature>
<feature type="domain" description="GAF" evidence="2">
    <location>
        <begin position="19"/>
        <end position="155"/>
    </location>
</feature>
<dbReference type="SUPFAM" id="SSF55781">
    <property type="entry name" value="GAF domain-like"/>
    <property type="match status" value="1"/>
</dbReference>
<dbReference type="OrthoDB" id="4334315at2"/>
<feature type="non-terminal residue" evidence="3">
    <location>
        <position position="208"/>
    </location>
</feature>
<organism evidence="3 4">
    <name type="scientific">Streptomyces solincola</name>
    <dbReference type="NCBI Taxonomy" id="2100817"/>
    <lineage>
        <taxon>Bacteria</taxon>
        <taxon>Bacillati</taxon>
        <taxon>Actinomycetota</taxon>
        <taxon>Actinomycetes</taxon>
        <taxon>Kitasatosporales</taxon>
        <taxon>Streptomycetaceae</taxon>
        <taxon>Streptomyces</taxon>
    </lineage>
</organism>
<gene>
    <name evidence="3" type="ORF">C6N75_16400</name>
</gene>
<dbReference type="Pfam" id="PF13185">
    <property type="entry name" value="GAF_2"/>
    <property type="match status" value="1"/>
</dbReference>
<feature type="compositionally biased region" description="Basic and acidic residues" evidence="1">
    <location>
        <begin position="188"/>
        <end position="208"/>
    </location>
</feature>
<reference evidence="3 4" key="1">
    <citation type="submission" date="2018-03" db="EMBL/GenBank/DDBJ databases">
        <title>Novel Streptomyces sp. from soil.</title>
        <authorList>
            <person name="Tan G.Y.A."/>
            <person name="Lee Z.Y."/>
        </authorList>
    </citation>
    <scope>NUCLEOTIDE SEQUENCE [LARGE SCALE GENOMIC DNA]</scope>
    <source>
        <strain evidence="3 4">ST5x</strain>
    </source>
</reference>
<dbReference type="Proteomes" id="UP000239322">
    <property type="component" value="Unassembled WGS sequence"/>
</dbReference>
<proteinExistence type="predicted"/>
<dbReference type="Gene3D" id="3.30.450.40">
    <property type="match status" value="1"/>
</dbReference>
<dbReference type="EMBL" id="PVLV01000234">
    <property type="protein sequence ID" value="PRH78154.1"/>
    <property type="molecule type" value="Genomic_DNA"/>
</dbReference>
<name>A0A2S9PUR2_9ACTN</name>
<evidence type="ECO:0000256" key="1">
    <source>
        <dbReference type="SAM" id="MobiDB-lite"/>
    </source>
</evidence>
<dbReference type="InterPro" id="IPR003018">
    <property type="entry name" value="GAF"/>
</dbReference>
<evidence type="ECO:0000313" key="4">
    <source>
        <dbReference type="Proteomes" id="UP000239322"/>
    </source>
</evidence>
<keyword evidence="4" id="KW-1185">Reference proteome</keyword>
<sequence length="208" mass="21946">MPGTTPTGGPEPDGLPLVLARATVEAVEATGGFGGGVYLRSGTPGLLRLAVLAGLPVRLFRPWWRMHANRPFPVAEAYRSREGVHLADAEDAMRRFPQLMAGMPYPFGSLYVPVLHGQSVYGVLAVMRAPTPGSPVTAADRRRAHRTAARLGAALADLALHGAPVTWEGEPFGVQLPAGARVPVEPADPDRGRAAGRELDAERLALPG</sequence>
<comment type="caution">
    <text evidence="3">The sequence shown here is derived from an EMBL/GenBank/DDBJ whole genome shotgun (WGS) entry which is preliminary data.</text>
</comment>
<accession>A0A2S9PUR2</accession>
<dbReference type="InterPro" id="IPR029016">
    <property type="entry name" value="GAF-like_dom_sf"/>
</dbReference>
<protein>
    <submittedName>
        <fullName evidence="3">Diguanylate cyclase</fullName>
    </submittedName>
</protein>
<dbReference type="RefSeq" id="WP_146132580.1">
    <property type="nucleotide sequence ID" value="NZ_PVLV01000234.1"/>
</dbReference>